<feature type="region of interest" description="Disordered" evidence="1">
    <location>
        <begin position="146"/>
        <end position="173"/>
    </location>
</feature>
<reference evidence="3" key="1">
    <citation type="journal article" date="2013" name="Genome Announc.">
        <title>Draft Genome Sequence of the Dimorphic Prosthecate Bacterium Brevundimonas abyssalis TAR-001T.</title>
        <authorList>
            <person name="Tsubouchi T."/>
            <person name="Nishi S."/>
            <person name="Usui K."/>
            <person name="Shimane Y."/>
            <person name="Takaki Y."/>
            <person name="Maruyama T."/>
            <person name="Hatada Y."/>
        </authorList>
    </citation>
    <scope>NUCLEOTIDE SEQUENCE [LARGE SCALE GENOMIC DNA]</scope>
    <source>
        <strain evidence="3">TAR-001</strain>
    </source>
</reference>
<comment type="caution">
    <text evidence="2">The sequence shown here is derived from an EMBL/GenBank/DDBJ whole genome shotgun (WGS) entry which is preliminary data.</text>
</comment>
<dbReference type="Pfam" id="PF02620">
    <property type="entry name" value="YceD"/>
    <property type="match status" value="1"/>
</dbReference>
<dbReference type="AlphaFoldDB" id="A0A8E0N955"/>
<name>A0A8E0N955_9CAUL</name>
<evidence type="ECO:0000313" key="2">
    <source>
        <dbReference type="EMBL" id="GAD59294.1"/>
    </source>
</evidence>
<dbReference type="InterPro" id="IPR003772">
    <property type="entry name" value="YceD"/>
</dbReference>
<sequence length="173" mass="18577">MSLPPPPFSEPLRLNQIGAGATRDLEPDEAARARIARTLDLIELPVFKARLTVKPADTGWTLSGQVTAHAVQRCGLTLEPLPADIDESFAIDLVEADPRAPVEVDVDPEDDGPDVVEDGVIDLGVYAVEQLALGLDPFPRKAGAVFEQPEEPAEESPFAVLKQFKQPDSSGDT</sequence>
<proteinExistence type="predicted"/>
<evidence type="ECO:0000256" key="1">
    <source>
        <dbReference type="SAM" id="MobiDB-lite"/>
    </source>
</evidence>
<protein>
    <submittedName>
        <fullName evidence="2">Hypotheical conserved protein</fullName>
    </submittedName>
</protein>
<organism evidence="2 3">
    <name type="scientific">Brevundimonas abyssalis TAR-001</name>
    <dbReference type="NCBI Taxonomy" id="1391729"/>
    <lineage>
        <taxon>Bacteria</taxon>
        <taxon>Pseudomonadati</taxon>
        <taxon>Pseudomonadota</taxon>
        <taxon>Alphaproteobacteria</taxon>
        <taxon>Caulobacterales</taxon>
        <taxon>Caulobacteraceae</taxon>
        <taxon>Brevundimonas</taxon>
    </lineage>
</organism>
<evidence type="ECO:0000313" key="3">
    <source>
        <dbReference type="Proteomes" id="UP000016569"/>
    </source>
</evidence>
<dbReference type="EMBL" id="BATC01000023">
    <property type="protein sequence ID" value="GAD59294.1"/>
    <property type="molecule type" value="Genomic_DNA"/>
</dbReference>
<dbReference type="Proteomes" id="UP000016569">
    <property type="component" value="Unassembled WGS sequence"/>
</dbReference>
<accession>A0A8E0N955</accession>
<gene>
    <name evidence="2" type="ORF">MBEBAB_1544</name>
</gene>
<keyword evidence="3" id="KW-1185">Reference proteome</keyword>